<evidence type="ECO:0000313" key="2">
    <source>
        <dbReference type="Proteomes" id="UP001327957"/>
    </source>
</evidence>
<evidence type="ECO:0000313" key="1">
    <source>
        <dbReference type="EMBL" id="KAK6215159.1"/>
    </source>
</evidence>
<gene>
    <name evidence="1" type="ORF">QIS74_08178</name>
</gene>
<dbReference type="Proteomes" id="UP001327957">
    <property type="component" value="Unassembled WGS sequence"/>
</dbReference>
<keyword evidence="2" id="KW-1185">Reference proteome</keyword>
<proteinExistence type="predicted"/>
<comment type="caution">
    <text evidence="1">The sequence shown here is derived from an EMBL/GenBank/DDBJ whole genome shotgun (WGS) entry which is preliminary data.</text>
</comment>
<accession>A0AAV9TAX9</accession>
<dbReference type="AlphaFoldDB" id="A0AAV9TAX9"/>
<name>A0AAV9TAX9_9PEZI</name>
<organism evidence="1 2">
    <name type="scientific">Colletotrichum tabaci</name>
    <dbReference type="NCBI Taxonomy" id="1209068"/>
    <lineage>
        <taxon>Eukaryota</taxon>
        <taxon>Fungi</taxon>
        <taxon>Dikarya</taxon>
        <taxon>Ascomycota</taxon>
        <taxon>Pezizomycotina</taxon>
        <taxon>Sordariomycetes</taxon>
        <taxon>Hypocreomycetidae</taxon>
        <taxon>Glomerellales</taxon>
        <taxon>Glomerellaceae</taxon>
        <taxon>Colletotrichum</taxon>
        <taxon>Colletotrichum destructivum species complex</taxon>
    </lineage>
</organism>
<protein>
    <submittedName>
        <fullName evidence="1">Uncharacterized protein</fullName>
    </submittedName>
</protein>
<reference evidence="1 2" key="1">
    <citation type="submission" date="2023-04" db="EMBL/GenBank/DDBJ databases">
        <title>Colletotrichum tabacum stain YC1 causing leaf anthracnose on Nicotiana tabacum(L.) cv.</title>
        <authorList>
            <person name="Ji Z."/>
            <person name="Wang M."/>
            <person name="Zhang J."/>
            <person name="Wang N."/>
            <person name="Zhou Z."/>
        </authorList>
    </citation>
    <scope>NUCLEOTIDE SEQUENCE [LARGE SCALE GENOMIC DNA]</scope>
    <source>
        <strain evidence="1 2">YC1</strain>
    </source>
</reference>
<dbReference type="EMBL" id="JASAOK010000043">
    <property type="protein sequence ID" value="KAK6215159.1"/>
    <property type="molecule type" value="Genomic_DNA"/>
</dbReference>
<sequence>MASVRTQTYILAPNWNFHPGGPIALGNIIGDPFRPHRWLSKPAADAPTPDTQVSTQDNWLMATEQVRSVNASLWTQIFQVAQFDVGGRRSKAVDVAFEMAQLDTVYLTDEPSIEDITERARDPRVRAVLRTDSRFRRGTVYMVTGLKIARGFKLTQSTSTERGGHLGAGGQVTPEVSLGGDLEMSTQIRRTAGFEARGDIIFAYQLLRIRPKGMGESVTFEVDEFQDDAAFLHDDKEERSENNSTGDSDVEIDVASLAELSETQDRLNVDPDHEQYAWLFPSK</sequence>